<protein>
    <submittedName>
        <fullName evidence="1">Uncharacterized protein</fullName>
    </submittedName>
</protein>
<name>A0A7I7XWU0_9MYCO</name>
<dbReference type="EMBL" id="AP022612">
    <property type="protein sequence ID" value="BBZ33483.1"/>
    <property type="molecule type" value="Genomic_DNA"/>
</dbReference>
<evidence type="ECO:0000313" key="2">
    <source>
        <dbReference type="Proteomes" id="UP000466931"/>
    </source>
</evidence>
<accession>A0A7I7XWU0</accession>
<gene>
    <name evidence="1" type="ORF">MCNF_20880</name>
</gene>
<reference evidence="1" key="1">
    <citation type="journal article" date="2019" name="Emerg. Microbes Infect.">
        <title>Comprehensive subspecies identification of 175 nontuberculous mycobacteria species based on 7547 genomic profiles.</title>
        <authorList>
            <person name="Matsumoto Y."/>
            <person name="Kinjo T."/>
            <person name="Motooka D."/>
            <person name="Nabeya D."/>
            <person name="Jung N."/>
            <person name="Uechi K."/>
            <person name="Horii T."/>
            <person name="Iida T."/>
            <person name="Fujita J."/>
            <person name="Nakamura S."/>
        </authorList>
    </citation>
    <scope>NUCLEOTIDE SEQUENCE [LARGE SCALE GENOMIC DNA]</scope>
    <source>
        <strain evidence="1">JCM 13671</strain>
    </source>
</reference>
<keyword evidence="2" id="KW-1185">Reference proteome</keyword>
<proteinExistence type="predicted"/>
<dbReference type="Proteomes" id="UP000466931">
    <property type="component" value="Chromosome"/>
</dbReference>
<organism evidence="1 2">
    <name type="scientific">Mycolicibacterium confluentis</name>
    <dbReference type="NCBI Taxonomy" id="28047"/>
    <lineage>
        <taxon>Bacteria</taxon>
        <taxon>Bacillati</taxon>
        <taxon>Actinomycetota</taxon>
        <taxon>Actinomycetes</taxon>
        <taxon>Mycobacteriales</taxon>
        <taxon>Mycobacteriaceae</taxon>
        <taxon>Mycolicibacterium</taxon>
    </lineage>
</organism>
<sequence length="83" mass="9199">MTACSSSPSRAIFVMIRSSPYAMGSDYSDLLPGVVHNWVVDQFAHRLQARSQAQITWKEAITETPLCESGHKMPSKSAAYFYG</sequence>
<dbReference type="AlphaFoldDB" id="A0A7I7XWU0"/>
<reference evidence="1" key="2">
    <citation type="submission" date="2020-02" db="EMBL/GenBank/DDBJ databases">
        <authorList>
            <person name="Matsumoto Y."/>
            <person name="Motooka D."/>
            <person name="Nakamura S."/>
        </authorList>
    </citation>
    <scope>NUCLEOTIDE SEQUENCE</scope>
    <source>
        <strain evidence="1">JCM 13671</strain>
    </source>
</reference>
<evidence type="ECO:0000313" key="1">
    <source>
        <dbReference type="EMBL" id="BBZ33483.1"/>
    </source>
</evidence>